<accession>A0ABV6CN70</accession>
<protein>
    <submittedName>
        <fullName evidence="2">NAD(P)/FAD-dependent oxidoreductase</fullName>
    </submittedName>
</protein>
<dbReference type="PANTHER" id="PTHR16128:SF5">
    <property type="entry name" value="FAD_NAD(P)-BINDING OXIDOREDUCTASE FAMILY PROTEIN"/>
    <property type="match status" value="1"/>
</dbReference>
<comment type="caution">
    <text evidence="2">The sequence shown here is derived from an EMBL/GenBank/DDBJ whole genome shotgun (WGS) entry which is preliminary data.</text>
</comment>
<reference evidence="2 3" key="1">
    <citation type="submission" date="2024-09" db="EMBL/GenBank/DDBJ databases">
        <authorList>
            <person name="Sun Q."/>
            <person name="Mori K."/>
        </authorList>
    </citation>
    <scope>NUCLEOTIDE SEQUENCE [LARGE SCALE GENOMIC DNA]</scope>
    <source>
        <strain evidence="2 3">CCM 7904</strain>
    </source>
</reference>
<proteinExistence type="predicted"/>
<sequence>MDDRLDVAIIGAGITGITCARKLQAAGLRVRLFDKSRGAGGRLATRRTDGGLRFDHGAQYLQPRHPDFKTLLEDLRGSGQIADWDQIDGAFVGTPGMSQLPRALSRDLDIRQGAPVTQLVAERPGWRLGVDGEWHGARRVVLAIPAPQARDLLGQDHAFAAALRMVHFQANITVMIGLDPAAPRPFVTRKGQGPLAWIAQDSAKPGRGGLPLTTWVVQADPEWSMANIDLPFDTLADRVAPLLLRTIGAEPDHLRHKAAHRWLYARADQPLGHPFLSDDASGVIVGGDWTLGLTAEDGWTSGRAMAAHLLAT</sequence>
<name>A0ABV6CN70_9RHOB</name>
<keyword evidence="3" id="KW-1185">Reference proteome</keyword>
<gene>
    <name evidence="2" type="ORF">ACFFIZ_18280</name>
</gene>
<evidence type="ECO:0000313" key="2">
    <source>
        <dbReference type="EMBL" id="MFC0202201.1"/>
    </source>
</evidence>
<dbReference type="SUPFAM" id="SSF51905">
    <property type="entry name" value="FAD/NAD(P)-binding domain"/>
    <property type="match status" value="1"/>
</dbReference>
<dbReference type="EMBL" id="JBHLWQ010000176">
    <property type="protein sequence ID" value="MFC0202201.1"/>
    <property type="molecule type" value="Genomic_DNA"/>
</dbReference>
<dbReference type="Pfam" id="PF13450">
    <property type="entry name" value="NAD_binding_8"/>
    <property type="match status" value="1"/>
</dbReference>
<dbReference type="Gene3D" id="3.50.50.60">
    <property type="entry name" value="FAD/NAD(P)-binding domain"/>
    <property type="match status" value="1"/>
</dbReference>
<dbReference type="InterPro" id="IPR002937">
    <property type="entry name" value="Amino_oxidase"/>
</dbReference>
<evidence type="ECO:0000259" key="1">
    <source>
        <dbReference type="Pfam" id="PF01593"/>
    </source>
</evidence>
<evidence type="ECO:0000313" key="3">
    <source>
        <dbReference type="Proteomes" id="UP001589795"/>
    </source>
</evidence>
<dbReference type="Gene3D" id="3.90.660.10">
    <property type="match status" value="1"/>
</dbReference>
<dbReference type="Proteomes" id="UP001589795">
    <property type="component" value="Unassembled WGS sequence"/>
</dbReference>
<organism evidence="2 3">
    <name type="scientific">Paracoccus rhizosphaerae</name>
    <dbReference type="NCBI Taxonomy" id="1133347"/>
    <lineage>
        <taxon>Bacteria</taxon>
        <taxon>Pseudomonadati</taxon>
        <taxon>Pseudomonadota</taxon>
        <taxon>Alphaproteobacteria</taxon>
        <taxon>Rhodobacterales</taxon>
        <taxon>Paracoccaceae</taxon>
        <taxon>Paracoccus</taxon>
    </lineage>
</organism>
<dbReference type="Pfam" id="PF01593">
    <property type="entry name" value="Amino_oxidase"/>
    <property type="match status" value="1"/>
</dbReference>
<dbReference type="RefSeq" id="WP_265508660.1">
    <property type="nucleotide sequence ID" value="NZ_JAOTBE010000097.1"/>
</dbReference>
<feature type="domain" description="Amine oxidase" evidence="1">
    <location>
        <begin position="89"/>
        <end position="309"/>
    </location>
</feature>
<dbReference type="InterPro" id="IPR036188">
    <property type="entry name" value="FAD/NAD-bd_sf"/>
</dbReference>
<dbReference type="PANTHER" id="PTHR16128">
    <property type="entry name" value="FAD/NAD(P)-BINDING OXIDOREDUCTASE FAMILY PROTEIN"/>
    <property type="match status" value="1"/>
</dbReference>